<dbReference type="Proteomes" id="UP000887565">
    <property type="component" value="Unplaced"/>
</dbReference>
<dbReference type="Gene3D" id="3.10.110.10">
    <property type="entry name" value="Ubiquitin Conjugating Enzyme"/>
    <property type="match status" value="1"/>
</dbReference>
<dbReference type="GO" id="GO:0015031">
    <property type="term" value="P:protein transport"/>
    <property type="evidence" value="ECO:0007669"/>
    <property type="project" value="UniProtKB-UniRule"/>
</dbReference>
<keyword evidence="12" id="KW-1185">Reference proteome</keyword>
<feature type="compositionally biased region" description="Polar residues" evidence="9">
    <location>
        <begin position="136"/>
        <end position="146"/>
    </location>
</feature>
<protein>
    <submittedName>
        <fullName evidence="13">Tumor susceptibility gene 101 protein</fullName>
    </submittedName>
</protein>
<evidence type="ECO:0000313" key="12">
    <source>
        <dbReference type="Proteomes" id="UP000887565"/>
    </source>
</evidence>
<dbReference type="GO" id="GO:0008333">
    <property type="term" value="P:endosome to lysosome transport"/>
    <property type="evidence" value="ECO:0007669"/>
    <property type="project" value="TreeGrafter"/>
</dbReference>
<dbReference type="AlphaFoldDB" id="A0A915IS90"/>
<feature type="domain" description="SB" evidence="10">
    <location>
        <begin position="262"/>
        <end position="329"/>
    </location>
</feature>
<evidence type="ECO:0000256" key="2">
    <source>
        <dbReference type="ARBA" id="ARBA00009594"/>
    </source>
</evidence>
<feature type="region of interest" description="Disordered" evidence="9">
    <location>
        <begin position="84"/>
        <end position="163"/>
    </location>
</feature>
<dbReference type="Pfam" id="PF09454">
    <property type="entry name" value="Vps23_core"/>
    <property type="match status" value="1"/>
</dbReference>
<dbReference type="InterPro" id="IPR008883">
    <property type="entry name" value="UEV_N"/>
</dbReference>
<keyword evidence="3 7" id="KW-0813">Transport</keyword>
<name>A0A915IS90_ROMCU</name>
<accession>A0A915IS90</accession>
<comment type="subcellular location">
    <subcellularLocation>
        <location evidence="1">Endosome</location>
    </subcellularLocation>
</comment>
<dbReference type="Gene3D" id="6.10.250.370">
    <property type="match status" value="1"/>
</dbReference>
<evidence type="ECO:0000256" key="4">
    <source>
        <dbReference type="ARBA" id="ARBA00022753"/>
    </source>
</evidence>
<feature type="coiled-coil region" evidence="8">
    <location>
        <begin position="197"/>
        <end position="235"/>
    </location>
</feature>
<evidence type="ECO:0000256" key="5">
    <source>
        <dbReference type="ARBA" id="ARBA00022927"/>
    </source>
</evidence>
<evidence type="ECO:0000256" key="7">
    <source>
        <dbReference type="PROSITE-ProRule" id="PRU00644"/>
    </source>
</evidence>
<dbReference type="InterPro" id="IPR052070">
    <property type="entry name" value="ESCRT-I_UEV_domain"/>
</dbReference>
<feature type="domain" description="UEV" evidence="11">
    <location>
        <begin position="1"/>
        <end position="60"/>
    </location>
</feature>
<dbReference type="InterPro" id="IPR017916">
    <property type="entry name" value="SB_dom"/>
</dbReference>
<dbReference type="GO" id="GO:0043130">
    <property type="term" value="F:ubiquitin binding"/>
    <property type="evidence" value="ECO:0007669"/>
    <property type="project" value="TreeGrafter"/>
</dbReference>
<dbReference type="InterPro" id="IPR037202">
    <property type="entry name" value="ESCRT_assembly_dom"/>
</dbReference>
<evidence type="ECO:0000256" key="9">
    <source>
        <dbReference type="SAM" id="MobiDB-lite"/>
    </source>
</evidence>
<dbReference type="Pfam" id="PF05743">
    <property type="entry name" value="UEV"/>
    <property type="match status" value="1"/>
</dbReference>
<dbReference type="PANTHER" id="PTHR23306">
    <property type="entry name" value="TUMOR SUSCEPTIBILITY GENE 101 PROTEIN-RELATED"/>
    <property type="match status" value="1"/>
</dbReference>
<keyword evidence="4" id="KW-0967">Endosome</keyword>
<evidence type="ECO:0000259" key="11">
    <source>
        <dbReference type="PROSITE" id="PS51322"/>
    </source>
</evidence>
<comment type="similarity">
    <text evidence="2">Belongs to the ubiquitin-conjugating enzyme family. UEV subfamily.</text>
</comment>
<proteinExistence type="inferred from homology"/>
<dbReference type="SUPFAM" id="SSF140111">
    <property type="entry name" value="Endosomal sorting complex assembly domain"/>
    <property type="match status" value="1"/>
</dbReference>
<evidence type="ECO:0000256" key="6">
    <source>
        <dbReference type="ARBA" id="ARBA00023054"/>
    </source>
</evidence>
<keyword evidence="5 7" id="KW-0653">Protein transport</keyword>
<reference evidence="13" key="1">
    <citation type="submission" date="2022-11" db="UniProtKB">
        <authorList>
            <consortium name="WormBaseParasite"/>
        </authorList>
    </citation>
    <scope>IDENTIFICATION</scope>
</reference>
<dbReference type="PROSITE" id="PS51312">
    <property type="entry name" value="SB"/>
    <property type="match status" value="1"/>
</dbReference>
<dbReference type="GO" id="GO:0000813">
    <property type="term" value="C:ESCRT I complex"/>
    <property type="evidence" value="ECO:0007669"/>
    <property type="project" value="TreeGrafter"/>
</dbReference>
<dbReference type="PANTHER" id="PTHR23306:SF3">
    <property type="entry name" value="TUMOR SUPPRESSOR PROTEIN 101"/>
    <property type="match status" value="1"/>
</dbReference>
<dbReference type="OMA" id="YMNFPQP"/>
<dbReference type="SUPFAM" id="SSF54495">
    <property type="entry name" value="UBC-like"/>
    <property type="match status" value="1"/>
</dbReference>
<feature type="compositionally biased region" description="Polar residues" evidence="9">
    <location>
        <begin position="107"/>
        <end position="122"/>
    </location>
</feature>
<evidence type="ECO:0000256" key="8">
    <source>
        <dbReference type="SAM" id="Coils"/>
    </source>
</evidence>
<evidence type="ECO:0000256" key="1">
    <source>
        <dbReference type="ARBA" id="ARBA00004177"/>
    </source>
</evidence>
<dbReference type="WBParaSite" id="nRc.2.0.1.t16244-RA">
    <property type="protein sequence ID" value="nRc.2.0.1.t16244-RA"/>
    <property type="gene ID" value="nRc.2.0.1.g16244"/>
</dbReference>
<evidence type="ECO:0000259" key="10">
    <source>
        <dbReference type="PROSITE" id="PS51312"/>
    </source>
</evidence>
<keyword evidence="6 8" id="KW-0175">Coiled coil</keyword>
<sequence length="329" mass="36323">MCYVRPTLGMVIKTSQTVDSSGRLYLPYLHQWKHPASDLSGLIALMIISFGESCPVFAKSSTSSNNIATSGAYAETAPFSGYGFPSVQQPTPSHSSSSSAIGFQPYGSGSTSQLPYYQSQAPYPTGPFSGFPQPHIPSSNPTQPARTSPPYPNYSTSSNNTIQPEHIRTSLLSAVQDKIRSKLRENIGTAHAELQCIKKTREDLNAGEQRIKAMLAKMQQEEDDLQNSIIVYQQATEDISKLLSLASESEELGIDDALDTTAPIYRQLLNAYVEDNAIEDCIYYLSQALKNNKLDLEVFLKNVRMLSRQQFYLRAIMIKCRGIAGLNTR</sequence>
<dbReference type="CDD" id="cd11685">
    <property type="entry name" value="UEV_TSG101-like"/>
    <property type="match status" value="1"/>
</dbReference>
<evidence type="ECO:0000313" key="13">
    <source>
        <dbReference type="WBParaSite" id="nRc.2.0.1.t16244-RA"/>
    </source>
</evidence>
<evidence type="ECO:0000256" key="3">
    <source>
        <dbReference type="ARBA" id="ARBA00022448"/>
    </source>
</evidence>
<dbReference type="Gene3D" id="6.10.140.820">
    <property type="match status" value="1"/>
</dbReference>
<dbReference type="PROSITE" id="PS51322">
    <property type="entry name" value="UEV"/>
    <property type="match status" value="1"/>
</dbReference>
<organism evidence="12 13">
    <name type="scientific">Romanomermis culicivorax</name>
    <name type="common">Nematode worm</name>
    <dbReference type="NCBI Taxonomy" id="13658"/>
    <lineage>
        <taxon>Eukaryota</taxon>
        <taxon>Metazoa</taxon>
        <taxon>Ecdysozoa</taxon>
        <taxon>Nematoda</taxon>
        <taxon>Enoplea</taxon>
        <taxon>Dorylaimia</taxon>
        <taxon>Mermithida</taxon>
        <taxon>Mermithoidea</taxon>
        <taxon>Mermithidae</taxon>
        <taxon>Romanomermis</taxon>
    </lineage>
</organism>
<dbReference type="InterPro" id="IPR016135">
    <property type="entry name" value="UBQ-conjugating_enzyme/RWD"/>
</dbReference>